<comment type="similarity">
    <text evidence="2 8">Belongs to the ammonia transporter channel (TC 1.A.11.2) family.</text>
</comment>
<proteinExistence type="inferred from homology"/>
<dbReference type="Gene3D" id="1.10.3430.10">
    <property type="entry name" value="Ammonium transporter AmtB like domains"/>
    <property type="match status" value="1"/>
</dbReference>
<feature type="transmembrane region" description="Helical" evidence="8">
    <location>
        <begin position="170"/>
        <end position="193"/>
    </location>
</feature>
<keyword evidence="11" id="KW-1185">Reference proteome</keyword>
<feature type="transmembrane region" description="Helical" evidence="8">
    <location>
        <begin position="213"/>
        <end position="229"/>
    </location>
</feature>
<accession>A0ABP1S3H2</accession>
<keyword evidence="6 8" id="KW-0472">Membrane</keyword>
<gene>
    <name evidence="10" type="ORF">ODALV1_LOCUS29255</name>
</gene>
<evidence type="ECO:0000256" key="3">
    <source>
        <dbReference type="ARBA" id="ARBA00022448"/>
    </source>
</evidence>
<dbReference type="PANTHER" id="PTHR43029">
    <property type="entry name" value="AMMONIUM TRANSPORTER MEP2"/>
    <property type="match status" value="1"/>
</dbReference>
<feature type="transmembrane region" description="Helical" evidence="8">
    <location>
        <begin position="142"/>
        <end position="163"/>
    </location>
</feature>
<feature type="domain" description="Ammonium transporter AmtB-like" evidence="9">
    <location>
        <begin position="55"/>
        <end position="451"/>
    </location>
</feature>
<feature type="transmembrane region" description="Helical" evidence="8">
    <location>
        <begin position="401"/>
        <end position="426"/>
    </location>
</feature>
<organism evidence="10 11">
    <name type="scientific">Orchesella dallaii</name>
    <dbReference type="NCBI Taxonomy" id="48710"/>
    <lineage>
        <taxon>Eukaryota</taxon>
        <taxon>Metazoa</taxon>
        <taxon>Ecdysozoa</taxon>
        <taxon>Arthropoda</taxon>
        <taxon>Hexapoda</taxon>
        <taxon>Collembola</taxon>
        <taxon>Entomobryomorpha</taxon>
        <taxon>Entomobryoidea</taxon>
        <taxon>Orchesellidae</taxon>
        <taxon>Orchesellinae</taxon>
        <taxon>Orchesella</taxon>
    </lineage>
</organism>
<evidence type="ECO:0000256" key="8">
    <source>
        <dbReference type="RuleBase" id="RU362002"/>
    </source>
</evidence>
<dbReference type="InterPro" id="IPR001905">
    <property type="entry name" value="Ammonium_transpt"/>
</dbReference>
<feature type="transmembrane region" description="Helical" evidence="8">
    <location>
        <begin position="356"/>
        <end position="377"/>
    </location>
</feature>
<name>A0ABP1S3H2_9HEXA</name>
<dbReference type="InterPro" id="IPR024041">
    <property type="entry name" value="NH4_transpt_AmtB-like_dom"/>
</dbReference>
<evidence type="ECO:0000256" key="7">
    <source>
        <dbReference type="ARBA" id="ARBA00023177"/>
    </source>
</evidence>
<comment type="subcellular location">
    <subcellularLocation>
        <location evidence="8">Cell membrane</location>
        <topology evidence="8">Multi-pass membrane protein</topology>
    </subcellularLocation>
    <subcellularLocation>
        <location evidence="1">Membrane</location>
        <topology evidence="1">Multi-pass membrane protein</topology>
    </subcellularLocation>
</comment>
<evidence type="ECO:0000259" key="9">
    <source>
        <dbReference type="Pfam" id="PF00909"/>
    </source>
</evidence>
<evidence type="ECO:0000256" key="6">
    <source>
        <dbReference type="ARBA" id="ARBA00023136"/>
    </source>
</evidence>
<evidence type="ECO:0000256" key="5">
    <source>
        <dbReference type="ARBA" id="ARBA00022989"/>
    </source>
</evidence>
<dbReference type="Pfam" id="PF00909">
    <property type="entry name" value="Ammonium_transp"/>
    <property type="match status" value="1"/>
</dbReference>
<evidence type="ECO:0000256" key="2">
    <source>
        <dbReference type="ARBA" id="ARBA00005887"/>
    </source>
</evidence>
<feature type="transmembrane region" description="Helical" evidence="8">
    <location>
        <begin position="241"/>
        <end position="259"/>
    </location>
</feature>
<feature type="transmembrane region" description="Helical" evidence="8">
    <location>
        <begin position="86"/>
        <end position="104"/>
    </location>
</feature>
<keyword evidence="4 8" id="KW-0812">Transmembrane</keyword>
<feature type="transmembrane region" description="Helical" evidence="8">
    <location>
        <begin position="271"/>
        <end position="292"/>
    </location>
</feature>
<evidence type="ECO:0000313" key="10">
    <source>
        <dbReference type="EMBL" id="CAL8143080.1"/>
    </source>
</evidence>
<keyword evidence="7 8" id="KW-0924">Ammonia transport</keyword>
<sequence length="521" mass="56596">MRMSASLNPGLPLGQEDVETVTILNSDTVNSQFTNHSSYHHYPTAREYEPAGLTFLMMTSAITWIMLPGVGFFYSGMARSKSALSLLMLCLWSAAIVSIQWYLIGFTLCLSNTGGKLIGNLDHLLMREIGDRPSFTHDQVPLLLASVWYSLFAAITPTVFLGAIAERARFFPTVIFIFLWSTFVFDFLCYWTWNKNGWSFLLGSLDFGGGTPVHLSSGAAALAFSYMVGKREDTSEKPPQNMSNVYLGTSFIWCGWLVANAGSGLYPHIRAVNVFVTTNLAASMGGITWGIIDYIRHGQKWSPLGFCAGVICGLVCITPASGYVTPSSSLFFGFAGAICCNFAMSSKKLLHVDDAFDVFSCHGVGAIVGNLLTGVFAQRKVAAVDGQHIQGGWLDGHWAQIGYQAVDTAAGFAWSFFVTLLILFFINKFPGLHLRASPEDQEVGLDKVELGVGLYEHLNDLKPEIVSAIGTKTIHPNVIAISTIAENGHGPQHIIKNGHNGFIVDSGGGKEMADVETSDHI</sequence>
<dbReference type="NCBIfam" id="TIGR00836">
    <property type="entry name" value="amt"/>
    <property type="match status" value="1"/>
</dbReference>
<dbReference type="EMBL" id="CAXLJM020000151">
    <property type="protein sequence ID" value="CAL8143080.1"/>
    <property type="molecule type" value="Genomic_DNA"/>
</dbReference>
<feature type="transmembrane region" description="Helical" evidence="8">
    <location>
        <begin position="304"/>
        <end position="322"/>
    </location>
</feature>
<dbReference type="SUPFAM" id="SSF111352">
    <property type="entry name" value="Ammonium transporter"/>
    <property type="match status" value="1"/>
</dbReference>
<evidence type="ECO:0000256" key="4">
    <source>
        <dbReference type="ARBA" id="ARBA00022692"/>
    </source>
</evidence>
<dbReference type="Proteomes" id="UP001642540">
    <property type="component" value="Unassembled WGS sequence"/>
</dbReference>
<feature type="transmembrane region" description="Helical" evidence="8">
    <location>
        <begin position="53"/>
        <end position="74"/>
    </location>
</feature>
<dbReference type="InterPro" id="IPR029020">
    <property type="entry name" value="Ammonium/urea_transptr"/>
</dbReference>
<dbReference type="PANTHER" id="PTHR43029:SF10">
    <property type="entry name" value="AMMONIUM TRANSPORTER MEP2"/>
    <property type="match status" value="1"/>
</dbReference>
<keyword evidence="5 8" id="KW-1133">Transmembrane helix</keyword>
<keyword evidence="3 8" id="KW-0813">Transport</keyword>
<protein>
    <recommendedName>
        <fullName evidence="8">Ammonium transporter</fullName>
    </recommendedName>
</protein>
<comment type="caution">
    <text evidence="10">The sequence shown here is derived from an EMBL/GenBank/DDBJ whole genome shotgun (WGS) entry which is preliminary data.</text>
</comment>
<reference evidence="10 11" key="1">
    <citation type="submission" date="2024-08" db="EMBL/GenBank/DDBJ databases">
        <authorList>
            <person name="Cucini C."/>
            <person name="Frati F."/>
        </authorList>
    </citation>
    <scope>NUCLEOTIDE SEQUENCE [LARGE SCALE GENOMIC DNA]</scope>
</reference>
<evidence type="ECO:0000313" key="11">
    <source>
        <dbReference type="Proteomes" id="UP001642540"/>
    </source>
</evidence>
<evidence type="ECO:0000256" key="1">
    <source>
        <dbReference type="ARBA" id="ARBA00004141"/>
    </source>
</evidence>